<protein>
    <recommendedName>
        <fullName evidence="1">Reverse transcriptase domain-containing protein</fullName>
    </recommendedName>
</protein>
<dbReference type="GeneID" id="134284521"/>
<accession>A0ABM1Z988</accession>
<dbReference type="Pfam" id="PF00078">
    <property type="entry name" value="RVT_1"/>
    <property type="match status" value="1"/>
</dbReference>
<proteinExistence type="predicted"/>
<sequence>MEHLESNGLLGYHQRAFRSGYGTGTYLANLGSILDDAMKAQERVEIVSLDLAKANNRARSPGILKQLVDWGVSGNLLKFIQNFLTNRTFEVLIGNHRSKVMKEETGVPQGSVISVTLFLVAMSGVTLVLPKGVYI</sequence>
<dbReference type="EnsemblMetazoa" id="AALFPA23_016284.R23728">
    <property type="protein sequence ID" value="AALFPA23_016284.P23728"/>
    <property type="gene ID" value="AALFPA23_016284"/>
</dbReference>
<organism evidence="2 3">
    <name type="scientific">Aedes albopictus</name>
    <name type="common">Asian tiger mosquito</name>
    <name type="synonym">Stegomyia albopicta</name>
    <dbReference type="NCBI Taxonomy" id="7160"/>
    <lineage>
        <taxon>Eukaryota</taxon>
        <taxon>Metazoa</taxon>
        <taxon>Ecdysozoa</taxon>
        <taxon>Arthropoda</taxon>
        <taxon>Hexapoda</taxon>
        <taxon>Insecta</taxon>
        <taxon>Pterygota</taxon>
        <taxon>Neoptera</taxon>
        <taxon>Endopterygota</taxon>
        <taxon>Diptera</taxon>
        <taxon>Nematocera</taxon>
        <taxon>Culicoidea</taxon>
        <taxon>Culicidae</taxon>
        <taxon>Culicinae</taxon>
        <taxon>Aedini</taxon>
        <taxon>Aedes</taxon>
        <taxon>Stegomyia</taxon>
    </lineage>
</organism>
<reference evidence="3" key="1">
    <citation type="journal article" date="2015" name="Proc. Natl. Acad. Sci. U.S.A.">
        <title>Genome sequence of the Asian Tiger mosquito, Aedes albopictus, reveals insights into its biology, genetics, and evolution.</title>
        <authorList>
            <person name="Chen X.G."/>
            <person name="Jiang X."/>
            <person name="Gu J."/>
            <person name="Xu M."/>
            <person name="Wu Y."/>
            <person name="Deng Y."/>
            <person name="Zhang C."/>
            <person name="Bonizzoni M."/>
            <person name="Dermauw W."/>
            <person name="Vontas J."/>
            <person name="Armbruster P."/>
            <person name="Huang X."/>
            <person name="Yang Y."/>
            <person name="Zhang H."/>
            <person name="He W."/>
            <person name="Peng H."/>
            <person name="Liu Y."/>
            <person name="Wu K."/>
            <person name="Chen J."/>
            <person name="Lirakis M."/>
            <person name="Topalis P."/>
            <person name="Van Leeuwen T."/>
            <person name="Hall A.B."/>
            <person name="Jiang X."/>
            <person name="Thorpe C."/>
            <person name="Mueller R.L."/>
            <person name="Sun C."/>
            <person name="Waterhouse R.M."/>
            <person name="Yan G."/>
            <person name="Tu Z.J."/>
            <person name="Fang X."/>
            <person name="James A.A."/>
        </authorList>
    </citation>
    <scope>NUCLEOTIDE SEQUENCE [LARGE SCALE GENOMIC DNA]</scope>
    <source>
        <strain evidence="3">Foshan</strain>
    </source>
</reference>
<evidence type="ECO:0000313" key="3">
    <source>
        <dbReference type="Proteomes" id="UP000069940"/>
    </source>
</evidence>
<evidence type="ECO:0000259" key="1">
    <source>
        <dbReference type="PROSITE" id="PS50878"/>
    </source>
</evidence>
<evidence type="ECO:0000313" key="2">
    <source>
        <dbReference type="EnsemblMetazoa" id="AALFPA23_016284.P23728"/>
    </source>
</evidence>
<keyword evidence="3" id="KW-1185">Reference proteome</keyword>
<dbReference type="PROSITE" id="PS50878">
    <property type="entry name" value="RT_POL"/>
    <property type="match status" value="1"/>
</dbReference>
<dbReference type="PANTHER" id="PTHR33332">
    <property type="entry name" value="REVERSE TRANSCRIPTASE DOMAIN-CONTAINING PROTEIN"/>
    <property type="match status" value="1"/>
</dbReference>
<dbReference type="Proteomes" id="UP000069940">
    <property type="component" value="Unassembled WGS sequence"/>
</dbReference>
<dbReference type="RefSeq" id="XP_062699469.1">
    <property type="nucleotide sequence ID" value="XM_062843485.1"/>
</dbReference>
<reference evidence="2" key="2">
    <citation type="submission" date="2025-05" db="UniProtKB">
        <authorList>
            <consortium name="EnsemblMetazoa"/>
        </authorList>
    </citation>
    <scope>IDENTIFICATION</scope>
    <source>
        <strain evidence="2">Foshan</strain>
    </source>
</reference>
<dbReference type="InterPro" id="IPR000477">
    <property type="entry name" value="RT_dom"/>
</dbReference>
<feature type="domain" description="Reverse transcriptase" evidence="1">
    <location>
        <begin position="1"/>
        <end position="135"/>
    </location>
</feature>
<name>A0ABM1Z988_AEDAL</name>